<keyword evidence="1" id="KW-1133">Transmembrane helix</keyword>
<dbReference type="Pfam" id="PF16357">
    <property type="entry name" value="PepSY_TM_like_2"/>
    <property type="match status" value="1"/>
</dbReference>
<evidence type="ECO:0000313" key="2">
    <source>
        <dbReference type="EMBL" id="MBD8525648.1"/>
    </source>
</evidence>
<keyword evidence="3" id="KW-1185">Reference proteome</keyword>
<dbReference type="RefSeq" id="WP_192028998.1">
    <property type="nucleotide sequence ID" value="NZ_JACYTR010000011.1"/>
</dbReference>
<dbReference type="InterPro" id="IPR032307">
    <property type="entry name" value="PepSY_TM-like_2"/>
</dbReference>
<feature type="transmembrane region" description="Helical" evidence="1">
    <location>
        <begin position="187"/>
        <end position="208"/>
    </location>
</feature>
<evidence type="ECO:0000313" key="3">
    <source>
        <dbReference type="Proteomes" id="UP000613768"/>
    </source>
</evidence>
<proteinExistence type="predicted"/>
<accession>A0AAW3ZHU7</accession>
<feature type="transmembrane region" description="Helical" evidence="1">
    <location>
        <begin position="20"/>
        <end position="43"/>
    </location>
</feature>
<sequence>MTEYLAPAGRRAKLNKTLVRWHWISAAVSLIGMLLFSITGITLNHASQIGSDTRVHTHELVLPEAVLQPLRAAAQQKSTELPVTARRWLEQRIDIAVRNDQAEWSENELYLSMPRPGGDAWISIDLHSGELLAEHSDRGWLAYFNDLHKGRHTGAAWRWFIDLFAIACLVFCLTGLWLLALQAQRRVSTWPLVALGLVVPALIALLLIH</sequence>
<dbReference type="PANTHER" id="PTHR40115:SF1">
    <property type="entry name" value="INNER MEMBRANE PROTEIN WITH PEPSY TM HELIX"/>
    <property type="match status" value="1"/>
</dbReference>
<evidence type="ECO:0000256" key="1">
    <source>
        <dbReference type="SAM" id="Phobius"/>
    </source>
</evidence>
<dbReference type="AlphaFoldDB" id="A0AAW3ZHU7"/>
<feature type="transmembrane region" description="Helical" evidence="1">
    <location>
        <begin position="159"/>
        <end position="181"/>
    </location>
</feature>
<dbReference type="PANTHER" id="PTHR40115">
    <property type="entry name" value="INNER MEMBRANE PROTEIN WITH PEPSY TM HELIX"/>
    <property type="match status" value="1"/>
</dbReference>
<dbReference type="Proteomes" id="UP000613768">
    <property type="component" value="Unassembled WGS sequence"/>
</dbReference>
<dbReference type="EMBL" id="JACYTR010000011">
    <property type="protein sequence ID" value="MBD8525648.1"/>
    <property type="molecule type" value="Genomic_DNA"/>
</dbReference>
<protein>
    <submittedName>
        <fullName evidence="2">PepSY-associated TM helix domain-containing protein</fullName>
    </submittedName>
</protein>
<keyword evidence="1" id="KW-0472">Membrane</keyword>
<name>A0AAW3ZHU7_9GAMM</name>
<gene>
    <name evidence="2" type="ORF">IFO71_07825</name>
</gene>
<keyword evidence="1" id="KW-0812">Transmembrane</keyword>
<organism evidence="2 3">
    <name type="scientific">Pseudomarimonas arenosa</name>
    <dbReference type="NCBI Taxonomy" id="2774145"/>
    <lineage>
        <taxon>Bacteria</taxon>
        <taxon>Pseudomonadati</taxon>
        <taxon>Pseudomonadota</taxon>
        <taxon>Gammaproteobacteria</taxon>
        <taxon>Lysobacterales</taxon>
        <taxon>Lysobacteraceae</taxon>
        <taxon>Pseudomarimonas</taxon>
    </lineage>
</organism>
<comment type="caution">
    <text evidence="2">The sequence shown here is derived from an EMBL/GenBank/DDBJ whole genome shotgun (WGS) entry which is preliminary data.</text>
</comment>
<reference evidence="2 3" key="1">
    <citation type="submission" date="2020-09" db="EMBL/GenBank/DDBJ databases">
        <title>Pseudoxanthomonas sp. CAU 1598 isolated from sand of Yaerae Beach.</title>
        <authorList>
            <person name="Kim W."/>
        </authorList>
    </citation>
    <scope>NUCLEOTIDE SEQUENCE [LARGE SCALE GENOMIC DNA]</scope>
    <source>
        <strain evidence="2 3">CAU 1598</strain>
    </source>
</reference>